<dbReference type="EMBL" id="MSKW01000003">
    <property type="protein sequence ID" value="OLO79625.1"/>
    <property type="molecule type" value="Genomic_DNA"/>
</dbReference>
<dbReference type="PANTHER" id="PTHR43175">
    <property type="entry name" value="CARBONIC ANHYDRASE"/>
    <property type="match status" value="1"/>
</dbReference>
<comment type="function">
    <text evidence="5">Catalyzes the reversible hydration of carbon dioxide to form bicarbonate.</text>
</comment>
<feature type="binding site" evidence="7">
    <location>
        <position position="39"/>
    </location>
    <ligand>
        <name>Zn(2+)</name>
        <dbReference type="ChEBI" id="CHEBI:29105"/>
    </ligand>
</feature>
<evidence type="ECO:0000313" key="8">
    <source>
        <dbReference type="EMBL" id="OLO79625.1"/>
    </source>
</evidence>
<dbReference type="CDD" id="cd03379">
    <property type="entry name" value="beta_CA_cladeD"/>
    <property type="match status" value="1"/>
</dbReference>
<dbReference type="AlphaFoldDB" id="A0A1Q8XH16"/>
<comment type="catalytic activity">
    <reaction evidence="6">
        <text>hydrogencarbonate + H(+) = CO2 + H2O</text>
        <dbReference type="Rhea" id="RHEA:10748"/>
        <dbReference type="ChEBI" id="CHEBI:15377"/>
        <dbReference type="ChEBI" id="CHEBI:15378"/>
        <dbReference type="ChEBI" id="CHEBI:16526"/>
        <dbReference type="ChEBI" id="CHEBI:17544"/>
        <dbReference type="EC" id="4.2.1.1"/>
    </reaction>
</comment>
<gene>
    <name evidence="8" type="ORF">BKH15_01680</name>
</gene>
<protein>
    <recommendedName>
        <fullName evidence="2">carbonic anhydrase</fullName>
        <ecNumber evidence="2">4.2.1.1</ecNumber>
    </recommendedName>
</protein>
<comment type="caution">
    <text evidence="8">The sequence shown here is derived from an EMBL/GenBank/DDBJ whole genome shotgun (WGS) entry which is preliminary data.</text>
</comment>
<dbReference type="EC" id="4.2.1.1" evidence="2"/>
<feature type="binding site" evidence="7">
    <location>
        <position position="93"/>
    </location>
    <ligand>
        <name>Zn(2+)</name>
        <dbReference type="ChEBI" id="CHEBI:29105"/>
    </ligand>
</feature>
<organism evidence="8 9">
    <name type="scientific">Actinomyces oris</name>
    <dbReference type="NCBI Taxonomy" id="544580"/>
    <lineage>
        <taxon>Bacteria</taxon>
        <taxon>Bacillati</taxon>
        <taxon>Actinomycetota</taxon>
        <taxon>Actinomycetes</taxon>
        <taxon>Actinomycetales</taxon>
        <taxon>Actinomycetaceae</taxon>
        <taxon>Actinomyces</taxon>
    </lineage>
</organism>
<dbReference type="InterPro" id="IPR001765">
    <property type="entry name" value="Carbonic_anhydrase"/>
</dbReference>
<accession>A0A1Q8XH16</accession>
<dbReference type="GO" id="GO:0004089">
    <property type="term" value="F:carbonate dehydratase activity"/>
    <property type="evidence" value="ECO:0007669"/>
    <property type="project" value="UniProtKB-EC"/>
</dbReference>
<dbReference type="Proteomes" id="UP000186769">
    <property type="component" value="Unassembled WGS sequence"/>
</dbReference>
<evidence type="ECO:0000256" key="6">
    <source>
        <dbReference type="ARBA" id="ARBA00048348"/>
    </source>
</evidence>
<reference evidence="8 9" key="1">
    <citation type="submission" date="2016-12" db="EMBL/GenBank/DDBJ databases">
        <title>Genomic comparison of strains in the 'Actinomyces naeslundii' group.</title>
        <authorList>
            <person name="Mughal S.R."/>
            <person name="Do T."/>
            <person name="Gilbert S.C."/>
            <person name="Witherden E.A."/>
            <person name="Didelot X."/>
            <person name="Beighton D."/>
        </authorList>
    </citation>
    <scope>NUCLEOTIDE SEQUENCE [LARGE SCALE GENOMIC DNA]</scope>
    <source>
        <strain evidence="8 9">G53E</strain>
    </source>
</reference>
<keyword evidence="3 7" id="KW-0479">Metal-binding</keyword>
<proteinExistence type="inferred from homology"/>
<evidence type="ECO:0000256" key="2">
    <source>
        <dbReference type="ARBA" id="ARBA00012925"/>
    </source>
</evidence>
<dbReference type="SMART" id="SM00947">
    <property type="entry name" value="Pro_CA"/>
    <property type="match status" value="1"/>
</dbReference>
<dbReference type="Gene3D" id="3.40.1050.10">
    <property type="entry name" value="Carbonic anhydrase"/>
    <property type="match status" value="1"/>
</dbReference>
<evidence type="ECO:0000256" key="3">
    <source>
        <dbReference type="ARBA" id="ARBA00022723"/>
    </source>
</evidence>
<evidence type="ECO:0000313" key="9">
    <source>
        <dbReference type="Proteomes" id="UP000186769"/>
    </source>
</evidence>
<comment type="similarity">
    <text evidence="1">Belongs to the beta-class carbonic anhydrase family.</text>
</comment>
<keyword evidence="4 7" id="KW-0862">Zinc</keyword>
<dbReference type="PANTHER" id="PTHR43175:SF3">
    <property type="entry name" value="CARBON DISULFIDE HYDROLASE"/>
    <property type="match status" value="1"/>
</dbReference>
<evidence type="ECO:0000256" key="1">
    <source>
        <dbReference type="ARBA" id="ARBA00006217"/>
    </source>
</evidence>
<dbReference type="GO" id="GO:0008270">
    <property type="term" value="F:zinc ion binding"/>
    <property type="evidence" value="ECO:0007669"/>
    <property type="project" value="InterPro"/>
</dbReference>
<comment type="cofactor">
    <cofactor evidence="7">
        <name>Zn(2+)</name>
        <dbReference type="ChEBI" id="CHEBI:29105"/>
    </cofactor>
    <text evidence="7">Binds 1 zinc ion per subunit.</text>
</comment>
<feature type="binding site" evidence="7">
    <location>
        <position position="37"/>
    </location>
    <ligand>
        <name>Zn(2+)</name>
        <dbReference type="ChEBI" id="CHEBI:29105"/>
    </ligand>
</feature>
<dbReference type="RefSeq" id="WP_009406621.1">
    <property type="nucleotide sequence ID" value="NZ_CAURWH010000113.1"/>
</dbReference>
<evidence type="ECO:0000256" key="7">
    <source>
        <dbReference type="PIRSR" id="PIRSR601765-1"/>
    </source>
</evidence>
<dbReference type="SUPFAM" id="SSF53056">
    <property type="entry name" value="beta-carbonic anhydrase, cab"/>
    <property type="match status" value="1"/>
</dbReference>
<sequence length="168" mass="17503">MTVTEALVSRNAAYCAEVLARGGLAAKGKQKVAVVACMDSRVDVFAALGLAPGEAHVIRNAGGLVTEDTIRSLSISQHLLGTEEILLIHHTGCGMLSFTDEELCSALEADTGARPTWAPGAFTDLADSVRQSIARIKASPFIPRTDAVRGFVLDLATGRLAEVDAAAA</sequence>
<dbReference type="Pfam" id="PF00484">
    <property type="entry name" value="Pro_CA"/>
    <property type="match status" value="1"/>
</dbReference>
<dbReference type="InterPro" id="IPR036874">
    <property type="entry name" value="Carbonic_anhydrase_sf"/>
</dbReference>
<evidence type="ECO:0000256" key="5">
    <source>
        <dbReference type="ARBA" id="ARBA00024993"/>
    </source>
</evidence>
<name>A0A1Q8XH16_9ACTO</name>
<feature type="binding site" evidence="7">
    <location>
        <position position="90"/>
    </location>
    <ligand>
        <name>Zn(2+)</name>
        <dbReference type="ChEBI" id="CHEBI:29105"/>
    </ligand>
</feature>
<evidence type="ECO:0000256" key="4">
    <source>
        <dbReference type="ARBA" id="ARBA00022833"/>
    </source>
</evidence>